<dbReference type="InterPro" id="IPR002893">
    <property type="entry name" value="Znf_MYND"/>
</dbReference>
<evidence type="ECO:0000313" key="8">
    <source>
        <dbReference type="Proteomes" id="UP000224634"/>
    </source>
</evidence>
<evidence type="ECO:0000259" key="6">
    <source>
        <dbReference type="PROSITE" id="PS50865"/>
    </source>
</evidence>
<evidence type="ECO:0000259" key="5">
    <source>
        <dbReference type="PROSITE" id="PS50280"/>
    </source>
</evidence>
<accession>A0A2B7YAD1</accession>
<evidence type="ECO:0000313" key="7">
    <source>
        <dbReference type="EMBL" id="PGH18486.1"/>
    </source>
</evidence>
<sequence length="527" mass="59817">MGMDWMEDASGREMCLGRYGQTLKGRAYSEKFDAQVHPGNVPMMGQGLFANETVLPGRDLLVIPANFSVVLDTERLADTCAYCFGQKSYQAEARGEEPKMLKACTGCNTVRYCDKECQSKSWRFIHKHECKIFKQVYPNILASNARAALQLILLLPTSKIASDDKDMFQTLTGIRSHHLRDEEFMKRSYSTATALQEITGTKIPIDDIVEFLGKLAINSFTLTSPFYDQLGICLIPWAALFNHNCDPNAVAGFDGGYFYVKALKPIQLEEQVFISYIDNTEPIALRAGALWKRYGFGCLCEKCLTKSGELHDDIFLSPEIETIRKLERDAHEALKTAKASKDPKVAAKSLRSAMDVLEESIVWPIMRQPYLQMRDELIVYLLEAKHYQTAFIEAAIRHLRTDPVLFTQEWHPIRNLHIWTLAKLAIHISQGIETPVTEWVDLQEYNLNLALIIYSLLSDLNKSCWGMPTARATYFAKFQEVKGEFVANGFDPESMQEEIDEEWRKMEVMVAKAVQISREKAVIADSG</sequence>
<dbReference type="Gene3D" id="2.170.270.10">
    <property type="entry name" value="SET domain"/>
    <property type="match status" value="1"/>
</dbReference>
<evidence type="ECO:0000256" key="3">
    <source>
        <dbReference type="ARBA" id="ARBA00022833"/>
    </source>
</evidence>
<keyword evidence="1" id="KW-0479">Metal-binding</keyword>
<feature type="domain" description="MYND-type" evidence="6">
    <location>
        <begin position="80"/>
        <end position="130"/>
    </location>
</feature>
<dbReference type="SUPFAM" id="SSF82199">
    <property type="entry name" value="SET domain"/>
    <property type="match status" value="1"/>
</dbReference>
<dbReference type="PROSITE" id="PS50865">
    <property type="entry name" value="ZF_MYND_2"/>
    <property type="match status" value="1"/>
</dbReference>
<dbReference type="Proteomes" id="UP000224634">
    <property type="component" value="Unassembled WGS sequence"/>
</dbReference>
<proteinExistence type="predicted"/>
<dbReference type="InterPro" id="IPR046341">
    <property type="entry name" value="SET_dom_sf"/>
</dbReference>
<feature type="domain" description="SET" evidence="5">
    <location>
        <begin position="34"/>
        <end position="277"/>
    </location>
</feature>
<comment type="caution">
    <text evidence="7">The sequence shown here is derived from an EMBL/GenBank/DDBJ whole genome shotgun (WGS) entry which is preliminary data.</text>
</comment>
<evidence type="ECO:0000256" key="2">
    <source>
        <dbReference type="ARBA" id="ARBA00022771"/>
    </source>
</evidence>
<dbReference type="Pfam" id="PF00856">
    <property type="entry name" value="SET"/>
    <property type="match status" value="1"/>
</dbReference>
<dbReference type="GO" id="GO:0008270">
    <property type="term" value="F:zinc ion binding"/>
    <property type="evidence" value="ECO:0007669"/>
    <property type="project" value="UniProtKB-KW"/>
</dbReference>
<dbReference type="Gene3D" id="1.10.220.160">
    <property type="match status" value="1"/>
</dbReference>
<dbReference type="InterPro" id="IPR001214">
    <property type="entry name" value="SET_dom"/>
</dbReference>
<dbReference type="GO" id="GO:0005634">
    <property type="term" value="C:nucleus"/>
    <property type="evidence" value="ECO:0007669"/>
    <property type="project" value="TreeGrafter"/>
</dbReference>
<dbReference type="PANTHER" id="PTHR12197:SF251">
    <property type="entry name" value="EG:BACR7C10.4 PROTEIN"/>
    <property type="match status" value="1"/>
</dbReference>
<dbReference type="STRING" id="1447883.A0A2B7YAD1"/>
<dbReference type="OrthoDB" id="5945798at2759"/>
<name>A0A2B7YAD1_POLH7</name>
<dbReference type="InterPro" id="IPR050869">
    <property type="entry name" value="H3K4_H4K5_MeTrfase"/>
</dbReference>
<dbReference type="PANTHER" id="PTHR12197">
    <property type="entry name" value="HISTONE-LYSINE N-METHYLTRANSFERASE SMYD"/>
    <property type="match status" value="1"/>
</dbReference>
<gene>
    <name evidence="7" type="ORF">AJ80_04456</name>
</gene>
<dbReference type="Pfam" id="PF01753">
    <property type="entry name" value="zf-MYND"/>
    <property type="match status" value="1"/>
</dbReference>
<organism evidence="7 8">
    <name type="scientific">Polytolypa hystricis (strain UAMH7299)</name>
    <dbReference type="NCBI Taxonomy" id="1447883"/>
    <lineage>
        <taxon>Eukaryota</taxon>
        <taxon>Fungi</taxon>
        <taxon>Dikarya</taxon>
        <taxon>Ascomycota</taxon>
        <taxon>Pezizomycotina</taxon>
        <taxon>Eurotiomycetes</taxon>
        <taxon>Eurotiomycetidae</taxon>
        <taxon>Onygenales</taxon>
        <taxon>Onygenales incertae sedis</taxon>
        <taxon>Polytolypa</taxon>
    </lineage>
</organism>
<protein>
    <submittedName>
        <fullName evidence="7">Uncharacterized protein</fullName>
    </submittedName>
</protein>
<dbReference type="PROSITE" id="PS50280">
    <property type="entry name" value="SET"/>
    <property type="match status" value="1"/>
</dbReference>
<dbReference type="AlphaFoldDB" id="A0A2B7YAD1"/>
<keyword evidence="2 4" id="KW-0863">Zinc-finger</keyword>
<evidence type="ECO:0000256" key="1">
    <source>
        <dbReference type="ARBA" id="ARBA00022723"/>
    </source>
</evidence>
<dbReference type="EMBL" id="PDNA01000057">
    <property type="protein sequence ID" value="PGH18486.1"/>
    <property type="molecule type" value="Genomic_DNA"/>
</dbReference>
<reference evidence="7 8" key="1">
    <citation type="submission" date="2017-10" db="EMBL/GenBank/DDBJ databases">
        <title>Comparative genomics in systemic dimorphic fungi from Ajellomycetaceae.</title>
        <authorList>
            <person name="Munoz J.F."/>
            <person name="Mcewen J.G."/>
            <person name="Clay O.K."/>
            <person name="Cuomo C.A."/>
        </authorList>
    </citation>
    <scope>NUCLEOTIDE SEQUENCE [LARGE SCALE GENOMIC DNA]</scope>
    <source>
        <strain evidence="7 8">UAMH7299</strain>
    </source>
</reference>
<keyword evidence="8" id="KW-1185">Reference proteome</keyword>
<keyword evidence="3" id="KW-0862">Zinc</keyword>
<evidence type="ECO:0000256" key="4">
    <source>
        <dbReference type="PROSITE-ProRule" id="PRU00134"/>
    </source>
</evidence>
<dbReference type="Gene3D" id="6.10.140.2220">
    <property type="match status" value="1"/>
</dbReference>